<feature type="region of interest" description="Disordered" evidence="6">
    <location>
        <begin position="626"/>
        <end position="662"/>
    </location>
</feature>
<evidence type="ECO:0000313" key="11">
    <source>
        <dbReference type="Ensembl" id="ENSPSMP00000024710.1"/>
    </source>
</evidence>
<reference evidence="11" key="2">
    <citation type="submission" date="2025-09" db="UniProtKB">
        <authorList>
            <consortium name="Ensembl"/>
        </authorList>
    </citation>
    <scope>IDENTIFICATION</scope>
</reference>
<evidence type="ECO:0000256" key="1">
    <source>
        <dbReference type="ARBA" id="ARBA00004141"/>
    </source>
</evidence>
<feature type="transmembrane region" description="Helical" evidence="7">
    <location>
        <begin position="189"/>
        <end position="209"/>
    </location>
</feature>
<dbReference type="PANTHER" id="PTHR23252">
    <property type="entry name" value="INTIMAL THICKNESS RECEPTOR-RELATED"/>
    <property type="match status" value="1"/>
</dbReference>
<feature type="transmembrane region" description="Helical" evidence="7">
    <location>
        <begin position="221"/>
        <end position="243"/>
    </location>
</feature>
<accession>A0A8C9A5D1</accession>
<feature type="transmembrane region" description="Helical" evidence="7">
    <location>
        <begin position="361"/>
        <end position="383"/>
    </location>
</feature>
<keyword evidence="3 7" id="KW-1133">Transmembrane helix</keyword>
<keyword evidence="12" id="KW-1185">Reference proteome</keyword>
<dbReference type="Proteomes" id="UP000694414">
    <property type="component" value="Unplaced"/>
</dbReference>
<feature type="transmembrane region" description="Helical" evidence="7">
    <location>
        <begin position="331"/>
        <end position="349"/>
    </location>
</feature>
<dbReference type="GO" id="GO:0016020">
    <property type="term" value="C:membrane"/>
    <property type="evidence" value="ECO:0007669"/>
    <property type="project" value="UniProtKB-SubCell"/>
</dbReference>
<dbReference type="InterPro" id="IPR047831">
    <property type="entry name" value="GPR180/TMEM145"/>
</dbReference>
<proteinExistence type="predicted"/>
<name>A0A8C9A5D1_PROSS</name>
<feature type="region of interest" description="Disordered" evidence="6">
    <location>
        <begin position="505"/>
        <end position="586"/>
    </location>
</feature>
<protein>
    <submittedName>
        <fullName evidence="11">Transmembrane protein 145</fullName>
    </submittedName>
</protein>
<organism evidence="11 12">
    <name type="scientific">Prolemur simus</name>
    <name type="common">Greater bamboo lemur</name>
    <name type="synonym">Hapalemur simus</name>
    <dbReference type="NCBI Taxonomy" id="1328070"/>
    <lineage>
        <taxon>Eukaryota</taxon>
        <taxon>Metazoa</taxon>
        <taxon>Chordata</taxon>
        <taxon>Craniata</taxon>
        <taxon>Vertebrata</taxon>
        <taxon>Euteleostomi</taxon>
        <taxon>Mammalia</taxon>
        <taxon>Eutheria</taxon>
        <taxon>Euarchontoglires</taxon>
        <taxon>Primates</taxon>
        <taxon>Strepsirrhini</taxon>
        <taxon>Lemuriformes</taxon>
        <taxon>Lemuridae</taxon>
        <taxon>Prolemur</taxon>
    </lineage>
</organism>
<dbReference type="Pfam" id="PF10192">
    <property type="entry name" value="GPR180-TMEM145_TM"/>
    <property type="match status" value="1"/>
</dbReference>
<evidence type="ECO:0000256" key="7">
    <source>
        <dbReference type="SAM" id="Phobius"/>
    </source>
</evidence>
<keyword evidence="4 7" id="KW-0472">Membrane</keyword>
<dbReference type="Ensembl" id="ENSPSMT00000028659.1">
    <property type="protein sequence ID" value="ENSPSMP00000024710.1"/>
    <property type="gene ID" value="ENSPSMG00000017408.1"/>
</dbReference>
<evidence type="ECO:0000313" key="12">
    <source>
        <dbReference type="Proteomes" id="UP000694414"/>
    </source>
</evidence>
<feature type="chain" id="PRO_5034228520" evidence="8">
    <location>
        <begin position="30"/>
        <end position="672"/>
    </location>
</feature>
<keyword evidence="2 7" id="KW-0812">Transmembrane</keyword>
<keyword evidence="8" id="KW-0732">Signal</keyword>
<dbReference type="InterPro" id="IPR053880">
    <property type="entry name" value="GPR180-like_N"/>
</dbReference>
<reference evidence="11" key="1">
    <citation type="submission" date="2025-08" db="UniProtKB">
        <authorList>
            <consortium name="Ensembl"/>
        </authorList>
    </citation>
    <scope>IDENTIFICATION</scope>
</reference>
<evidence type="ECO:0000256" key="2">
    <source>
        <dbReference type="ARBA" id="ARBA00022692"/>
    </source>
</evidence>
<evidence type="ECO:0000259" key="10">
    <source>
        <dbReference type="Pfam" id="PF21892"/>
    </source>
</evidence>
<keyword evidence="5" id="KW-0325">Glycoprotein</keyword>
<dbReference type="GeneTree" id="ENSGT00940000153981"/>
<dbReference type="GO" id="GO:0007186">
    <property type="term" value="P:G protein-coupled receptor signaling pathway"/>
    <property type="evidence" value="ECO:0007669"/>
    <property type="project" value="InterPro"/>
</dbReference>
<evidence type="ECO:0000259" key="9">
    <source>
        <dbReference type="Pfam" id="PF10192"/>
    </source>
</evidence>
<dbReference type="InterPro" id="IPR019336">
    <property type="entry name" value="GPR180/TMEM145_TM"/>
</dbReference>
<evidence type="ECO:0000256" key="6">
    <source>
        <dbReference type="SAM" id="MobiDB-lite"/>
    </source>
</evidence>
<feature type="domain" description="GPR180-like N-terminal" evidence="10">
    <location>
        <begin position="32"/>
        <end position="162"/>
    </location>
</feature>
<gene>
    <name evidence="11" type="primary">TMEM145</name>
</gene>
<evidence type="ECO:0000256" key="3">
    <source>
        <dbReference type="ARBA" id="ARBA00022989"/>
    </source>
</evidence>
<dbReference type="PANTHER" id="PTHR23252:SF24">
    <property type="entry name" value="TRANSMEMBRANE PROTEIN 145"/>
    <property type="match status" value="1"/>
</dbReference>
<sequence length="672" mass="74158">MEPPRAPALRRLLPPLLLLLLPLPPRARAKYVRGNLSSKEDWVFLTRFCFLSDYGRLDFRFRYPEAKCCQNILLYFDDPSQWPAVYKAGDKDCLAKESVIRPENNQVINLTTQYAWSGCQVVSEEGTHYLSCSSGRSFRSVRERWWYIALSKCGGDGLQLEYEMVLTNGKSFWTRHFSADEFGILETDVTFLLIFILIFFLSCYFGYLLKGRQLLHTTYKMFMAAAGVEVLSLLFFCIYWGQYATDGIGNESVKILAKLLFSSSFLIFLLMLILLGKGFTVTRGRISHSGSVKLSVYMTLYTLTHVVLLIYEAEFFDPGQVLYTYESPAGYGLIGLQVAAYVWFCYAVLVSLRHFPEKQPFYVPFFAAYTLWFFAVPVMALIANFGIPKWAREKIVNGIQLGIHLYAHGVFLIMTRPSAANKNFPYHVRTSQIASAGAPGPGGSQSSDKAFPQHVYGNVTFISDSVPNFTELFSIPPPASSAGKQVEETAVAAAVAPRGRVVTMAEPGAASPPPPARRRCRTPASPNTSACTRPGAPHPRSEHPCPPQPHEPRAGPAGLWTPALSRPQGSVIPGLPDPPHSARPSWVRCVPPPSPLVPNGPAGAALPVPSLSPCPERRRILGSRCSVTSGPLAPSETSEPAGLRNTRDDCRDPACDSPGLRDAEPLLPGWIL</sequence>
<feature type="domain" description="GPR180/TMEM145 transmembrane" evidence="9">
    <location>
        <begin position="191"/>
        <end position="411"/>
    </location>
</feature>
<evidence type="ECO:0000256" key="5">
    <source>
        <dbReference type="ARBA" id="ARBA00023180"/>
    </source>
</evidence>
<evidence type="ECO:0000256" key="8">
    <source>
        <dbReference type="SAM" id="SignalP"/>
    </source>
</evidence>
<feature type="signal peptide" evidence="8">
    <location>
        <begin position="1"/>
        <end position="29"/>
    </location>
</feature>
<feature type="transmembrane region" description="Helical" evidence="7">
    <location>
        <begin position="255"/>
        <end position="274"/>
    </location>
</feature>
<evidence type="ECO:0000256" key="4">
    <source>
        <dbReference type="ARBA" id="ARBA00023136"/>
    </source>
</evidence>
<feature type="transmembrane region" description="Helical" evidence="7">
    <location>
        <begin position="294"/>
        <end position="311"/>
    </location>
</feature>
<dbReference type="GO" id="GO:0019236">
    <property type="term" value="P:response to pheromone"/>
    <property type="evidence" value="ECO:0007669"/>
    <property type="project" value="InterPro"/>
</dbReference>
<comment type="subcellular location">
    <subcellularLocation>
        <location evidence="1">Membrane</location>
        <topology evidence="1">Multi-pass membrane protein</topology>
    </subcellularLocation>
</comment>
<feature type="compositionally biased region" description="Basic and acidic residues" evidence="6">
    <location>
        <begin position="645"/>
        <end position="662"/>
    </location>
</feature>
<dbReference type="Pfam" id="PF21892">
    <property type="entry name" value="TMEM145_N"/>
    <property type="match status" value="1"/>
</dbReference>
<dbReference type="AlphaFoldDB" id="A0A8C9A5D1"/>